<accession>A0A2T6BV40</accession>
<dbReference type="InterPro" id="IPR011990">
    <property type="entry name" value="TPR-like_helical_dom_sf"/>
</dbReference>
<proteinExistence type="predicted"/>
<dbReference type="SUPFAM" id="SSF48452">
    <property type="entry name" value="TPR-like"/>
    <property type="match status" value="2"/>
</dbReference>
<gene>
    <name evidence="4" type="ORF">C8P63_11084</name>
</gene>
<dbReference type="Gene3D" id="1.25.40.10">
    <property type="entry name" value="Tetratricopeptide repeat domain"/>
    <property type="match status" value="2"/>
</dbReference>
<feature type="repeat" description="TPR" evidence="3">
    <location>
        <begin position="154"/>
        <end position="187"/>
    </location>
</feature>
<dbReference type="AlphaFoldDB" id="A0A2T6BV40"/>
<keyword evidence="1" id="KW-0677">Repeat</keyword>
<dbReference type="Proteomes" id="UP000244240">
    <property type="component" value="Unassembled WGS sequence"/>
</dbReference>
<name>A0A2T6BV40_9BACL</name>
<evidence type="ECO:0000313" key="4">
    <source>
        <dbReference type="EMBL" id="PTX59939.1"/>
    </source>
</evidence>
<dbReference type="Pfam" id="PF13429">
    <property type="entry name" value="TPR_15"/>
    <property type="match status" value="1"/>
</dbReference>
<sequence>MFRQWVQEVRRRLSEIEDQYGQAPIQDRNRLRDGFRRIHQDVNQLLEAWVNLEEQVTAILKKYPDLAAEEEEVGEEFFLDSRAVRAFRQGQGYYHLKMFSEAHPYFREVVEKEPDFLLGRLYLALSDFQQGKLVDAQREFQLVAGITELPQFQSFTHHMLGCIHVKEGRDEQGIRQFEKSISIDSDSRDTWFNLGACHYRLGRYHEAIPPFFHSLRLDEEDWEAMYYLSCCYEKLGQWESVSYWRMASYHKTKHPAVMESMARYFEEIGDLRRAVHWYRKLVTADPRKATGYHGLSWNLWLLGQKRESFAVLQKGLSLEPENENLLFTYVWYLLQSGDVEQVRKALSRLPGRLADHPLWLVLKSRLSVHCRDYEEAEAVARQVIASEEPLARSLGYYQLGRVLLEKRQPDQAVDSFRKARELSPQWEEPVFYEGLCHFLNGCTEETRQCWETIPLKNHSVG</sequence>
<comment type="caution">
    <text evidence="4">The sequence shown here is derived from an EMBL/GenBank/DDBJ whole genome shotgun (WGS) entry which is preliminary data.</text>
</comment>
<evidence type="ECO:0000313" key="5">
    <source>
        <dbReference type="Proteomes" id="UP000244240"/>
    </source>
</evidence>
<feature type="repeat" description="TPR" evidence="3">
    <location>
        <begin position="188"/>
        <end position="221"/>
    </location>
</feature>
<dbReference type="InterPro" id="IPR051012">
    <property type="entry name" value="CellSynth/LPSAsmb/PSIAsmb"/>
</dbReference>
<protein>
    <submittedName>
        <fullName evidence="4">Tetratricopeptide (TPR) repeat protein</fullName>
    </submittedName>
</protein>
<dbReference type="PANTHER" id="PTHR45586:SF1">
    <property type="entry name" value="LIPOPOLYSACCHARIDE ASSEMBLY PROTEIN B"/>
    <property type="match status" value="1"/>
</dbReference>
<keyword evidence="5" id="KW-1185">Reference proteome</keyword>
<dbReference type="InterPro" id="IPR019734">
    <property type="entry name" value="TPR_rpt"/>
</dbReference>
<evidence type="ECO:0000256" key="3">
    <source>
        <dbReference type="PROSITE-ProRule" id="PRU00339"/>
    </source>
</evidence>
<evidence type="ECO:0000256" key="2">
    <source>
        <dbReference type="ARBA" id="ARBA00022803"/>
    </source>
</evidence>
<dbReference type="PANTHER" id="PTHR45586">
    <property type="entry name" value="TPR REPEAT-CONTAINING PROTEIN PA4667"/>
    <property type="match status" value="1"/>
</dbReference>
<dbReference type="EMBL" id="QBKR01000010">
    <property type="protein sequence ID" value="PTX59939.1"/>
    <property type="molecule type" value="Genomic_DNA"/>
</dbReference>
<organism evidence="4 5">
    <name type="scientific">Melghirimyces profundicolus</name>
    <dbReference type="NCBI Taxonomy" id="1242148"/>
    <lineage>
        <taxon>Bacteria</taxon>
        <taxon>Bacillati</taxon>
        <taxon>Bacillota</taxon>
        <taxon>Bacilli</taxon>
        <taxon>Bacillales</taxon>
        <taxon>Thermoactinomycetaceae</taxon>
        <taxon>Melghirimyces</taxon>
    </lineage>
</organism>
<dbReference type="PROSITE" id="PS50005">
    <property type="entry name" value="TPR"/>
    <property type="match status" value="4"/>
</dbReference>
<dbReference type="RefSeq" id="WP_108023235.1">
    <property type="nucleotide sequence ID" value="NZ_QBKR01000010.1"/>
</dbReference>
<dbReference type="OrthoDB" id="2370959at2"/>
<reference evidence="4 5" key="1">
    <citation type="submission" date="2018-04" db="EMBL/GenBank/DDBJ databases">
        <title>Genomic Encyclopedia of Archaeal and Bacterial Type Strains, Phase II (KMG-II): from individual species to whole genera.</title>
        <authorList>
            <person name="Goeker M."/>
        </authorList>
    </citation>
    <scope>NUCLEOTIDE SEQUENCE [LARGE SCALE GENOMIC DNA]</scope>
    <source>
        <strain evidence="4 5">DSM 45787</strain>
    </source>
</reference>
<feature type="repeat" description="TPR" evidence="3">
    <location>
        <begin position="393"/>
        <end position="426"/>
    </location>
</feature>
<dbReference type="Pfam" id="PF13432">
    <property type="entry name" value="TPR_16"/>
    <property type="match status" value="2"/>
</dbReference>
<dbReference type="SMART" id="SM00028">
    <property type="entry name" value="TPR"/>
    <property type="match status" value="6"/>
</dbReference>
<evidence type="ECO:0000256" key="1">
    <source>
        <dbReference type="ARBA" id="ARBA00022737"/>
    </source>
</evidence>
<feature type="repeat" description="TPR" evidence="3">
    <location>
        <begin position="255"/>
        <end position="288"/>
    </location>
</feature>
<keyword evidence="2 3" id="KW-0802">TPR repeat</keyword>